<name>A0A9P6L592_9AGAM</name>
<gene>
    <name evidence="1" type="ORF">BJ322DRAFT_1073028</name>
</gene>
<protein>
    <submittedName>
        <fullName evidence="1">Uncharacterized protein</fullName>
    </submittedName>
</protein>
<organism evidence="1 2">
    <name type="scientific">Thelephora terrestris</name>
    <dbReference type="NCBI Taxonomy" id="56493"/>
    <lineage>
        <taxon>Eukaryota</taxon>
        <taxon>Fungi</taxon>
        <taxon>Dikarya</taxon>
        <taxon>Basidiomycota</taxon>
        <taxon>Agaricomycotina</taxon>
        <taxon>Agaricomycetes</taxon>
        <taxon>Thelephorales</taxon>
        <taxon>Thelephoraceae</taxon>
        <taxon>Thelephora</taxon>
    </lineage>
</organism>
<dbReference type="EMBL" id="WIUZ02000011">
    <property type="protein sequence ID" value="KAF9782853.1"/>
    <property type="molecule type" value="Genomic_DNA"/>
</dbReference>
<reference evidence="1" key="2">
    <citation type="submission" date="2020-11" db="EMBL/GenBank/DDBJ databases">
        <authorList>
            <consortium name="DOE Joint Genome Institute"/>
            <person name="Kuo A."/>
            <person name="Miyauchi S."/>
            <person name="Kiss E."/>
            <person name="Drula E."/>
            <person name="Kohler A."/>
            <person name="Sanchez-Garcia M."/>
            <person name="Andreopoulos B."/>
            <person name="Barry K.W."/>
            <person name="Bonito G."/>
            <person name="Buee M."/>
            <person name="Carver A."/>
            <person name="Chen C."/>
            <person name="Cichocki N."/>
            <person name="Clum A."/>
            <person name="Culley D."/>
            <person name="Crous P.W."/>
            <person name="Fauchery L."/>
            <person name="Girlanda M."/>
            <person name="Hayes R."/>
            <person name="Keri Z."/>
            <person name="Labutti K."/>
            <person name="Lipzen A."/>
            <person name="Lombard V."/>
            <person name="Magnuson J."/>
            <person name="Maillard F."/>
            <person name="Morin E."/>
            <person name="Murat C."/>
            <person name="Nolan M."/>
            <person name="Ohm R."/>
            <person name="Pangilinan J."/>
            <person name="Pereira M."/>
            <person name="Perotto S."/>
            <person name="Peter M."/>
            <person name="Riley R."/>
            <person name="Sitrit Y."/>
            <person name="Stielow B."/>
            <person name="Szollosi G."/>
            <person name="Zifcakova L."/>
            <person name="Stursova M."/>
            <person name="Spatafora J.W."/>
            <person name="Tedersoo L."/>
            <person name="Vaario L.-M."/>
            <person name="Yamada A."/>
            <person name="Yan M."/>
            <person name="Wang P."/>
            <person name="Xu J."/>
            <person name="Bruns T."/>
            <person name="Baldrian P."/>
            <person name="Vilgalys R."/>
            <person name="Henrissat B."/>
            <person name="Grigoriev I.V."/>
            <person name="Hibbett D."/>
            <person name="Nagy L.G."/>
            <person name="Martin F.M."/>
        </authorList>
    </citation>
    <scope>NUCLEOTIDE SEQUENCE</scope>
    <source>
        <strain evidence="1">UH-Tt-Lm1</strain>
    </source>
</reference>
<reference evidence="1" key="1">
    <citation type="journal article" date="2020" name="Nat. Commun.">
        <title>Large-scale genome sequencing of mycorrhizal fungi provides insights into the early evolution of symbiotic traits.</title>
        <authorList>
            <person name="Miyauchi S."/>
            <person name="Kiss E."/>
            <person name="Kuo A."/>
            <person name="Drula E."/>
            <person name="Kohler A."/>
            <person name="Sanchez-Garcia M."/>
            <person name="Morin E."/>
            <person name="Andreopoulos B."/>
            <person name="Barry K.W."/>
            <person name="Bonito G."/>
            <person name="Buee M."/>
            <person name="Carver A."/>
            <person name="Chen C."/>
            <person name="Cichocki N."/>
            <person name="Clum A."/>
            <person name="Culley D."/>
            <person name="Crous P.W."/>
            <person name="Fauchery L."/>
            <person name="Girlanda M."/>
            <person name="Hayes R.D."/>
            <person name="Keri Z."/>
            <person name="LaButti K."/>
            <person name="Lipzen A."/>
            <person name="Lombard V."/>
            <person name="Magnuson J."/>
            <person name="Maillard F."/>
            <person name="Murat C."/>
            <person name="Nolan M."/>
            <person name="Ohm R.A."/>
            <person name="Pangilinan J."/>
            <person name="Pereira M.F."/>
            <person name="Perotto S."/>
            <person name="Peter M."/>
            <person name="Pfister S."/>
            <person name="Riley R."/>
            <person name="Sitrit Y."/>
            <person name="Stielow J.B."/>
            <person name="Szollosi G."/>
            <person name="Zifcakova L."/>
            <person name="Stursova M."/>
            <person name="Spatafora J.W."/>
            <person name="Tedersoo L."/>
            <person name="Vaario L.M."/>
            <person name="Yamada A."/>
            <person name="Yan M."/>
            <person name="Wang P."/>
            <person name="Xu J."/>
            <person name="Bruns T."/>
            <person name="Baldrian P."/>
            <person name="Vilgalys R."/>
            <person name="Dunand C."/>
            <person name="Henrissat B."/>
            <person name="Grigoriev I.V."/>
            <person name="Hibbett D."/>
            <person name="Nagy L.G."/>
            <person name="Martin F.M."/>
        </authorList>
    </citation>
    <scope>NUCLEOTIDE SEQUENCE</scope>
    <source>
        <strain evidence="1">UH-Tt-Lm1</strain>
    </source>
</reference>
<dbReference type="OrthoDB" id="10467515at2759"/>
<proteinExistence type="predicted"/>
<keyword evidence="2" id="KW-1185">Reference proteome</keyword>
<comment type="caution">
    <text evidence="1">The sequence shown here is derived from an EMBL/GenBank/DDBJ whole genome shotgun (WGS) entry which is preliminary data.</text>
</comment>
<accession>A0A9P6L592</accession>
<dbReference type="Proteomes" id="UP000736335">
    <property type="component" value="Unassembled WGS sequence"/>
</dbReference>
<dbReference type="AlphaFoldDB" id="A0A9P6L592"/>
<evidence type="ECO:0000313" key="1">
    <source>
        <dbReference type="EMBL" id="KAF9782853.1"/>
    </source>
</evidence>
<evidence type="ECO:0000313" key="2">
    <source>
        <dbReference type="Proteomes" id="UP000736335"/>
    </source>
</evidence>
<sequence>MMLEILSEYAHWHSYLRKDMVIWLPLRDEGPTHALRILANVGELSPIFCDGHDPLSLDNFLQQKLVDEWAAVPGRHVEYLTAGRLGPLVEVTQGFKDLLFDNNYRRAVLAMIERVIPGLEQRRDYDFPGDVRVLVNDLLEHLRTPPPPRR</sequence>